<sequence length="64" mass="6737">MLKALCSEAANRRANEVLAETGGAVSALTSEGHIVQRQQIQQTTGSGKARRLTVLLATGESVWA</sequence>
<reference evidence="1 2" key="1">
    <citation type="submission" date="2016-04" db="EMBL/GenBank/DDBJ databases">
        <title>ATOL: Assembling a taxonomically balanced genome-scale reconstruction of the evolutionary history of the Enterobacteriaceae.</title>
        <authorList>
            <person name="Plunkett G.III."/>
            <person name="Neeno-Eckwall E.C."/>
            <person name="Glasner J.D."/>
            <person name="Perna N.T."/>
        </authorList>
    </citation>
    <scope>NUCLEOTIDE SEQUENCE [LARGE SCALE GENOMIC DNA]</scope>
    <source>
        <strain evidence="1 2">ATCC 51607</strain>
    </source>
</reference>
<dbReference type="Proteomes" id="UP000078286">
    <property type="component" value="Unassembled WGS sequence"/>
</dbReference>
<dbReference type="EMBL" id="LXEO01000051">
    <property type="protein sequence ID" value="OAT15627.1"/>
    <property type="molecule type" value="Genomic_DNA"/>
</dbReference>
<dbReference type="RefSeq" id="WP_034460642.1">
    <property type="nucleotide sequence ID" value="NZ_LXEO01000051.1"/>
</dbReference>
<dbReference type="AlphaFoldDB" id="A0A1B7HJ08"/>
<proteinExistence type="predicted"/>
<evidence type="ECO:0000313" key="2">
    <source>
        <dbReference type="Proteomes" id="UP000078286"/>
    </source>
</evidence>
<comment type="caution">
    <text evidence="1">The sequence shown here is derived from an EMBL/GenBank/DDBJ whole genome shotgun (WGS) entry which is preliminary data.</text>
</comment>
<evidence type="ECO:0000313" key="1">
    <source>
        <dbReference type="EMBL" id="OAT15627.1"/>
    </source>
</evidence>
<protein>
    <submittedName>
        <fullName evidence="1">Uncharacterized protein</fullName>
    </submittedName>
</protein>
<gene>
    <name evidence="1" type="ORF">M979_3458</name>
</gene>
<dbReference type="PATRIC" id="fig|1354255.3.peg.3568"/>
<organism evidence="1 2">
    <name type="scientific">Buttiauxella noackiae ATCC 51607</name>
    <dbReference type="NCBI Taxonomy" id="1354255"/>
    <lineage>
        <taxon>Bacteria</taxon>
        <taxon>Pseudomonadati</taxon>
        <taxon>Pseudomonadota</taxon>
        <taxon>Gammaproteobacteria</taxon>
        <taxon>Enterobacterales</taxon>
        <taxon>Enterobacteriaceae</taxon>
        <taxon>Buttiauxella</taxon>
    </lineage>
</organism>
<keyword evidence="2" id="KW-1185">Reference proteome</keyword>
<name>A0A1B7HJ08_9ENTR</name>
<accession>A0A1B7HJ08</accession>